<organism evidence="1 2">
    <name type="scientific">Skeletonema marinoi</name>
    <dbReference type="NCBI Taxonomy" id="267567"/>
    <lineage>
        <taxon>Eukaryota</taxon>
        <taxon>Sar</taxon>
        <taxon>Stramenopiles</taxon>
        <taxon>Ochrophyta</taxon>
        <taxon>Bacillariophyta</taxon>
        <taxon>Coscinodiscophyceae</taxon>
        <taxon>Thalassiosirophycidae</taxon>
        <taxon>Thalassiosirales</taxon>
        <taxon>Skeletonemataceae</taxon>
        <taxon>Skeletonema</taxon>
        <taxon>Skeletonema marinoi-dohrnii complex</taxon>
    </lineage>
</organism>
<keyword evidence="2" id="KW-1185">Reference proteome</keyword>
<comment type="caution">
    <text evidence="1">The sequence shown here is derived from an EMBL/GenBank/DDBJ whole genome shotgun (WGS) entry which is preliminary data.</text>
</comment>
<dbReference type="EMBL" id="JATAAI010000007">
    <property type="protein sequence ID" value="KAK1744385.1"/>
    <property type="molecule type" value="Genomic_DNA"/>
</dbReference>
<sequence>MDYSLYDYIEQIGLLHQDEQVDDACIEQHSDAAAAAKTNIVERQRRQANTHIIFLSHRSVGNGLDKLVHAILSANERQMEKESRHRINNDSGSLQQANGSMYLAKKIHLRCTNIKRGITSLASLLSRSTSTEVLDLSQNELGSEA</sequence>
<name>A0AAD8YFA2_9STRA</name>
<dbReference type="Proteomes" id="UP001224775">
    <property type="component" value="Unassembled WGS sequence"/>
</dbReference>
<protein>
    <submittedName>
        <fullName evidence="1">Uncharacterized protein</fullName>
    </submittedName>
</protein>
<accession>A0AAD8YFA2</accession>
<dbReference type="AlphaFoldDB" id="A0AAD8YFA2"/>
<evidence type="ECO:0000313" key="2">
    <source>
        <dbReference type="Proteomes" id="UP001224775"/>
    </source>
</evidence>
<proteinExistence type="predicted"/>
<evidence type="ECO:0000313" key="1">
    <source>
        <dbReference type="EMBL" id="KAK1744385.1"/>
    </source>
</evidence>
<reference evidence="1" key="1">
    <citation type="submission" date="2023-06" db="EMBL/GenBank/DDBJ databases">
        <title>Survivors Of The Sea: Transcriptome response of Skeletonema marinoi to long-term dormancy.</title>
        <authorList>
            <person name="Pinder M.I.M."/>
            <person name="Kourtchenko O."/>
            <person name="Robertson E.K."/>
            <person name="Larsson T."/>
            <person name="Maumus F."/>
            <person name="Osuna-Cruz C.M."/>
            <person name="Vancaester E."/>
            <person name="Stenow R."/>
            <person name="Vandepoele K."/>
            <person name="Ploug H."/>
            <person name="Bruchert V."/>
            <person name="Godhe A."/>
            <person name="Topel M."/>
        </authorList>
    </citation>
    <scope>NUCLEOTIDE SEQUENCE</scope>
    <source>
        <strain evidence="1">R05AC</strain>
    </source>
</reference>
<gene>
    <name evidence="1" type="ORF">QTG54_004918</name>
</gene>